<protein>
    <submittedName>
        <fullName evidence="1">Recombination protein NinB</fullName>
    </submittedName>
</protein>
<dbReference type="InterPro" id="IPR036619">
    <property type="entry name" value="NinB_sf"/>
</dbReference>
<organism evidence="1 2">
    <name type="scientific">Halomonas gemina</name>
    <dbReference type="NCBI Taxonomy" id="2945105"/>
    <lineage>
        <taxon>Bacteria</taxon>
        <taxon>Pseudomonadati</taxon>
        <taxon>Pseudomonadota</taxon>
        <taxon>Gammaproteobacteria</taxon>
        <taxon>Oceanospirillales</taxon>
        <taxon>Halomonadaceae</taxon>
        <taxon>Halomonas</taxon>
    </lineage>
</organism>
<accession>A0ABT0T2Q2</accession>
<evidence type="ECO:0000313" key="2">
    <source>
        <dbReference type="Proteomes" id="UP001165369"/>
    </source>
</evidence>
<proteinExistence type="predicted"/>
<dbReference type="InterPro" id="IPR008711">
    <property type="entry name" value="Recombinase_NinB"/>
</dbReference>
<dbReference type="Gene3D" id="1.10.3790.10">
    <property type="entry name" value="NinB"/>
    <property type="match status" value="1"/>
</dbReference>
<dbReference type="EMBL" id="JAMJPK010000005">
    <property type="protein sequence ID" value="MCL7941200.1"/>
    <property type="molecule type" value="Genomic_DNA"/>
</dbReference>
<reference evidence="1" key="1">
    <citation type="submission" date="2022-05" db="EMBL/GenBank/DDBJ databases">
        <title>Halomonas geminus sp. nov. and Halomonas llamarensis sp. nov. isolated from high-altitude salars of the Atacama Desert.</title>
        <authorList>
            <person name="Hintersatz C."/>
            <person name="Rojas L.A."/>
            <person name="Wei T.-S."/>
            <person name="Kutschke S."/>
            <person name="Lehmann F."/>
            <person name="Jain R."/>
            <person name="Pollmann K."/>
        </authorList>
    </citation>
    <scope>NUCLEOTIDE SEQUENCE</scope>
    <source>
        <strain evidence="1">ATCH28</strain>
    </source>
</reference>
<gene>
    <name evidence="1" type="ORF">M8009_12980</name>
</gene>
<name>A0ABT0T2Q2_9GAMM</name>
<dbReference type="RefSeq" id="WP_250061774.1">
    <property type="nucleotide sequence ID" value="NZ_JAMJPK010000005.1"/>
</dbReference>
<sequence>MSREMTYHIKGLGDVRSKMQIVWEMVNKALRAGAVEVVLRRPSELRSLSQNAKLWPMLEDVASQQQLVIDGSLEWASREDWKDVFTSALRRHQRMAKGIDGGMVVLGMRTSKMRKQEFSDLIELIYAYGAENGVQWSEKALEVFDTYREAREAA</sequence>
<evidence type="ECO:0000313" key="1">
    <source>
        <dbReference type="EMBL" id="MCL7941200.1"/>
    </source>
</evidence>
<comment type="caution">
    <text evidence="1">The sequence shown here is derived from an EMBL/GenBank/DDBJ whole genome shotgun (WGS) entry which is preliminary data.</text>
</comment>
<dbReference type="SUPFAM" id="SSF103370">
    <property type="entry name" value="NinB"/>
    <property type="match status" value="1"/>
</dbReference>
<keyword evidence="2" id="KW-1185">Reference proteome</keyword>
<dbReference type="Pfam" id="PF05772">
    <property type="entry name" value="NinB"/>
    <property type="match status" value="1"/>
</dbReference>
<dbReference type="Proteomes" id="UP001165369">
    <property type="component" value="Unassembled WGS sequence"/>
</dbReference>